<feature type="compositionally biased region" description="Acidic residues" evidence="2">
    <location>
        <begin position="25"/>
        <end position="34"/>
    </location>
</feature>
<dbReference type="Proteomes" id="UP000011958">
    <property type="component" value="Unassembled WGS sequence"/>
</dbReference>
<dbReference type="OrthoDB" id="1111734at2759"/>
<feature type="coiled-coil region" evidence="1">
    <location>
        <begin position="209"/>
        <end position="245"/>
    </location>
</feature>
<dbReference type="InterPro" id="IPR033194">
    <property type="entry name" value="MFAP1"/>
</dbReference>
<dbReference type="InterPro" id="IPR009730">
    <property type="entry name" value="MFAP1_C"/>
</dbReference>
<sequence length="344" mass="41199">MPVKKGFRLHRPVSRYFAGKGPEPVESDDSDYVSDEDKNNPPSHHDKQPIKIQAPVIDFQKIDDHEKLNTEEWQLDSSEIRQNDTADSEVSDEETSGYETDETDETEETEEEQLKIRLKPIFVPKSERGKCSNLDQLEFQKQRIIEQEKRKEETRILVEDEIRKDEFKYSSDDSDGIEVDDTDDLNPEEEKAAWKLRELSRIKREKMFFVEKERERDEIERRRNMDEDERLKEDMLRVKEQKEKQPKSKMRFLQKWYHRGAFYQDEEILKRDYSVPVVDEISDKTLLPNTMQVRGDKFGKRGQTRYTHLVDQDTSTKDSPWFDKNINKRILPGTDEYDRKKRRI</sequence>
<name>M7P5Q4_PNEMU</name>
<dbReference type="OMA" id="WHEPDQI"/>
<evidence type="ECO:0000256" key="2">
    <source>
        <dbReference type="SAM" id="MobiDB-lite"/>
    </source>
</evidence>
<proteinExistence type="predicted"/>
<dbReference type="GeneID" id="19896229"/>
<dbReference type="HOGENOM" id="CLU_022379_1_1_1"/>
<keyword evidence="1" id="KW-0175">Coiled coil</keyword>
<comment type="caution">
    <text evidence="4">The sequence shown here is derived from an EMBL/GenBank/DDBJ whole genome shotgun (WGS) entry which is preliminary data.</text>
</comment>
<dbReference type="AlphaFoldDB" id="M7P5Q4"/>
<keyword evidence="5" id="KW-1185">Reference proteome</keyword>
<protein>
    <recommendedName>
        <fullName evidence="3">Micro-fibrillar-associated protein 1 C-terminal domain-containing protein</fullName>
    </recommendedName>
</protein>
<dbReference type="EMBL" id="AFWA02000011">
    <property type="protein sequence ID" value="EMR09200.1"/>
    <property type="molecule type" value="Genomic_DNA"/>
</dbReference>
<feature type="compositionally biased region" description="Basic residues" evidence="2">
    <location>
        <begin position="1"/>
        <end position="13"/>
    </location>
</feature>
<dbReference type="PANTHER" id="PTHR15327">
    <property type="entry name" value="MICROFIBRIL-ASSOCIATED PROTEIN"/>
    <property type="match status" value="1"/>
</dbReference>
<dbReference type="eggNOG" id="KOG1425">
    <property type="taxonomic scope" value="Eukaryota"/>
</dbReference>
<evidence type="ECO:0000313" key="5">
    <source>
        <dbReference type="Proteomes" id="UP000011958"/>
    </source>
</evidence>
<feature type="compositionally biased region" description="Basic and acidic residues" evidence="2">
    <location>
        <begin position="60"/>
        <end position="70"/>
    </location>
</feature>
<organism evidence="4 5">
    <name type="scientific">Pneumocystis murina (strain B123)</name>
    <name type="common">Mouse pneumocystis pneumonia agent</name>
    <name type="synonym">Pneumocystis carinii f. sp. muris</name>
    <dbReference type="NCBI Taxonomy" id="1069680"/>
    <lineage>
        <taxon>Eukaryota</taxon>
        <taxon>Fungi</taxon>
        <taxon>Dikarya</taxon>
        <taxon>Ascomycota</taxon>
        <taxon>Taphrinomycotina</taxon>
        <taxon>Pneumocystomycetes</taxon>
        <taxon>Pneumocystaceae</taxon>
        <taxon>Pneumocystis</taxon>
    </lineage>
</organism>
<evidence type="ECO:0000259" key="3">
    <source>
        <dbReference type="Pfam" id="PF06991"/>
    </source>
</evidence>
<feature type="compositionally biased region" description="Acidic residues" evidence="2">
    <location>
        <begin position="86"/>
        <end position="111"/>
    </location>
</feature>
<dbReference type="Pfam" id="PF06991">
    <property type="entry name" value="MFAP1"/>
    <property type="match status" value="1"/>
</dbReference>
<dbReference type="VEuPathDB" id="FungiDB:PNEG_02537"/>
<dbReference type="STRING" id="1069680.M7P5Q4"/>
<feature type="compositionally biased region" description="Basic and acidic residues" evidence="2">
    <location>
        <begin position="35"/>
        <end position="49"/>
    </location>
</feature>
<evidence type="ECO:0000256" key="1">
    <source>
        <dbReference type="SAM" id="Coils"/>
    </source>
</evidence>
<feature type="domain" description="Micro-fibrillar-associated protein 1 C-terminal" evidence="3">
    <location>
        <begin position="109"/>
        <end position="314"/>
    </location>
</feature>
<gene>
    <name evidence="4" type="ORF">PNEG_02537</name>
</gene>
<feature type="region of interest" description="Disordered" evidence="2">
    <location>
        <begin position="1"/>
        <end position="113"/>
    </location>
</feature>
<evidence type="ECO:0000313" key="4">
    <source>
        <dbReference type="EMBL" id="EMR09200.1"/>
    </source>
</evidence>
<reference evidence="5" key="1">
    <citation type="journal article" date="2016" name="Nat. Commun.">
        <title>Genome analysis of three Pneumocystis species reveals adaptation mechanisms to life exclusively in mammalian hosts.</title>
        <authorList>
            <person name="Ma L."/>
            <person name="Chen Z."/>
            <person name="Huang D.W."/>
            <person name="Kutty G."/>
            <person name="Ishihara M."/>
            <person name="Wang H."/>
            <person name="Abouelleil A."/>
            <person name="Bishop L."/>
            <person name="Davey E."/>
            <person name="Deng R."/>
            <person name="Deng X."/>
            <person name="Fan L."/>
            <person name="Fantoni G."/>
            <person name="Fitzgerald M."/>
            <person name="Gogineni E."/>
            <person name="Goldberg J.M."/>
            <person name="Handley G."/>
            <person name="Hu X."/>
            <person name="Huber C."/>
            <person name="Jiao X."/>
            <person name="Jones K."/>
            <person name="Levin J.Z."/>
            <person name="Liu Y."/>
            <person name="Macdonald P."/>
            <person name="Melnikov A."/>
            <person name="Raley C."/>
            <person name="Sassi M."/>
            <person name="Sherman B.T."/>
            <person name="Song X."/>
            <person name="Sykes S."/>
            <person name="Tran B."/>
            <person name="Walsh L."/>
            <person name="Xia Y."/>
            <person name="Yang J."/>
            <person name="Young S."/>
            <person name="Zeng Q."/>
            <person name="Zheng X."/>
            <person name="Stephens R."/>
            <person name="Nusbaum C."/>
            <person name="Birren B.W."/>
            <person name="Azadi P."/>
            <person name="Lempicki R.A."/>
            <person name="Cuomo C.A."/>
            <person name="Kovacs J.A."/>
        </authorList>
    </citation>
    <scope>NUCLEOTIDE SEQUENCE [LARGE SCALE GENOMIC DNA]</scope>
    <source>
        <strain evidence="5">B123</strain>
    </source>
</reference>
<accession>M7P5Q4</accession>
<dbReference type="RefSeq" id="XP_007874549.1">
    <property type="nucleotide sequence ID" value="XM_007876358.1"/>
</dbReference>